<dbReference type="PANTHER" id="PTHR12558:SF13">
    <property type="entry name" value="CELL DIVISION CYCLE PROTEIN 27 HOMOLOG"/>
    <property type="match status" value="1"/>
</dbReference>
<evidence type="ECO:0000259" key="2">
    <source>
        <dbReference type="Pfam" id="PF04575"/>
    </source>
</evidence>
<dbReference type="InterPro" id="IPR007655">
    <property type="entry name" value="Slam_C"/>
</dbReference>
<name>A0AAU8H511_9BACT</name>
<keyword evidence="1" id="KW-0802">TPR repeat</keyword>
<dbReference type="SUPFAM" id="SSF48452">
    <property type="entry name" value="TPR-like"/>
    <property type="match status" value="1"/>
</dbReference>
<protein>
    <submittedName>
        <fullName evidence="4">Tetratricopeptide repeat protein</fullName>
    </submittedName>
</protein>
<dbReference type="InterPro" id="IPR018704">
    <property type="entry name" value="SecYEG/CpoB_TPR"/>
</dbReference>
<sequence>MLKIILKPILENALIVLILIFLPALLSAEDLLQKGIEQYKQENYEEALGLLKEVYKTKPSTTAAFYLGLTYKQTGDYIAAKDYFLQSLTGKPKINDAYVEISEVLYHLGELDEAIKWLNEAEKEFVMPSRVMFLKGLVLSKMGRLDDARKAFEKAKSIDPALTQAADLQIALTYTAEKRPKEAMKTLENLIKIEPKTDIAEFASDYLTALKTAFKQWSITLSMAYQYDDNVVSKPTGTIGITAVDEISGKRDSAIINTLRLSYRTLSEGDLFFTGELSIYTKNYFHSFKYDTTLSMVTLTPGLNIKNGFITLPVSYSHMWLNEREYMSSFSITPTLSIQIFPGHIGQVFVGYGKREMLKYMEGFDPDEDRDGNQYSIGAGYFYTFKEKGVLYARYDYTVDDTQGRNWDSEAHRVSAGLIYPFSEKLSLQIAADHTWQNYKNINTLTGRGVRGFPQTAEKRRDRIYSLTSGVIFDISKTLRANLNYYHLRDDSNFPIYDYRRNIYTFELSFSF</sequence>
<dbReference type="AlphaFoldDB" id="A0AAU8H511"/>
<reference evidence="4" key="1">
    <citation type="submission" date="2024-01" db="EMBL/GenBank/DDBJ databases">
        <title>The first autotrophic representatives of the genus Thermodesulfovibrio.</title>
        <authorList>
            <person name="Maltseva A.I."/>
            <person name="Elcheninov A.G."/>
            <person name="Kublanov I.V."/>
            <person name="Lebedinsky A.V."/>
            <person name="Frolov E.N."/>
        </authorList>
    </citation>
    <scope>NUCLEOTIDE SEQUENCE</scope>
    <source>
        <strain evidence="4">3462-1</strain>
    </source>
</reference>
<evidence type="ECO:0000256" key="1">
    <source>
        <dbReference type="PROSITE-ProRule" id="PRU00339"/>
    </source>
</evidence>
<feature type="domain" description="Ancillary SecYEG translocon subunit/Cell division coordinator CpoB TPR" evidence="3">
    <location>
        <begin position="34"/>
        <end position="156"/>
    </location>
</feature>
<feature type="repeat" description="TPR" evidence="1">
    <location>
        <begin position="61"/>
        <end position="94"/>
    </location>
</feature>
<dbReference type="InterPro" id="IPR011990">
    <property type="entry name" value="TPR-like_helical_dom_sf"/>
</dbReference>
<dbReference type="PANTHER" id="PTHR12558">
    <property type="entry name" value="CELL DIVISION CYCLE 16,23,27"/>
    <property type="match status" value="1"/>
</dbReference>
<dbReference type="SUPFAM" id="SSF56935">
    <property type="entry name" value="Porins"/>
    <property type="match status" value="1"/>
</dbReference>
<dbReference type="Pfam" id="PF04575">
    <property type="entry name" value="SlipAM"/>
    <property type="match status" value="1"/>
</dbReference>
<dbReference type="EMBL" id="CP144374">
    <property type="protein sequence ID" value="XCH48895.1"/>
    <property type="molecule type" value="Genomic_DNA"/>
</dbReference>
<feature type="domain" description="Surface lipoprotein assembly modifier C-terminal" evidence="2">
    <location>
        <begin position="217"/>
        <end position="511"/>
    </location>
</feature>
<proteinExistence type="predicted"/>
<evidence type="ECO:0000259" key="3">
    <source>
        <dbReference type="Pfam" id="PF09976"/>
    </source>
</evidence>
<dbReference type="Pfam" id="PF13174">
    <property type="entry name" value="TPR_6"/>
    <property type="match status" value="1"/>
</dbReference>
<dbReference type="InterPro" id="IPR019734">
    <property type="entry name" value="TPR_rpt"/>
</dbReference>
<dbReference type="RefSeq" id="WP_353686536.1">
    <property type="nucleotide sequence ID" value="NZ_CP144374.1"/>
</dbReference>
<dbReference type="SMART" id="SM00028">
    <property type="entry name" value="TPR"/>
    <property type="match status" value="5"/>
</dbReference>
<dbReference type="Gene3D" id="1.25.40.10">
    <property type="entry name" value="Tetratricopeptide repeat domain"/>
    <property type="match status" value="2"/>
</dbReference>
<organism evidence="4">
    <name type="scientific">Thermodesulfovibrio obliviosus</name>
    <dbReference type="NCBI Taxonomy" id="3118332"/>
    <lineage>
        <taxon>Bacteria</taxon>
        <taxon>Pseudomonadati</taxon>
        <taxon>Nitrospirota</taxon>
        <taxon>Thermodesulfovibrionia</taxon>
        <taxon>Thermodesulfovibrionales</taxon>
        <taxon>Thermodesulfovibrionaceae</taxon>
        <taxon>Thermodesulfovibrio</taxon>
    </lineage>
</organism>
<evidence type="ECO:0000313" key="4">
    <source>
        <dbReference type="EMBL" id="XCH48895.1"/>
    </source>
</evidence>
<dbReference type="PROSITE" id="PS50005">
    <property type="entry name" value="TPR"/>
    <property type="match status" value="2"/>
</dbReference>
<feature type="repeat" description="TPR" evidence="1">
    <location>
        <begin position="129"/>
        <end position="162"/>
    </location>
</feature>
<dbReference type="Pfam" id="PF09976">
    <property type="entry name" value="TPR_21"/>
    <property type="match status" value="1"/>
</dbReference>
<dbReference type="KEGG" id="tob:V4D31_01760"/>
<gene>
    <name evidence="4" type="ORF">V4D31_01760</name>
</gene>
<accession>A0AAU8H511</accession>